<evidence type="ECO:0000313" key="2">
    <source>
        <dbReference type="EMBL" id="TGE37148.1"/>
    </source>
</evidence>
<feature type="transmembrane region" description="Helical" evidence="1">
    <location>
        <begin position="12"/>
        <end position="32"/>
    </location>
</feature>
<keyword evidence="3" id="KW-1185">Reference proteome</keyword>
<keyword evidence="1" id="KW-0472">Membrane</keyword>
<name>A0A4Z0R305_9FIRM</name>
<dbReference type="RefSeq" id="WP_135548043.1">
    <property type="nucleotide sequence ID" value="NZ_SPQQ01000005.1"/>
</dbReference>
<keyword evidence="1" id="KW-0812">Transmembrane</keyword>
<dbReference type="OrthoDB" id="1796742at2"/>
<proteinExistence type="predicted"/>
<accession>A0A4Z0R305</accession>
<evidence type="ECO:0000256" key="1">
    <source>
        <dbReference type="SAM" id="Phobius"/>
    </source>
</evidence>
<dbReference type="AlphaFoldDB" id="A0A4Z0R305"/>
<dbReference type="Proteomes" id="UP000298460">
    <property type="component" value="Unassembled WGS sequence"/>
</dbReference>
<organism evidence="2 3">
    <name type="scientific">Desulfosporosinus fructosivorans</name>
    <dbReference type="NCBI Taxonomy" id="2018669"/>
    <lineage>
        <taxon>Bacteria</taxon>
        <taxon>Bacillati</taxon>
        <taxon>Bacillota</taxon>
        <taxon>Clostridia</taxon>
        <taxon>Eubacteriales</taxon>
        <taxon>Desulfitobacteriaceae</taxon>
        <taxon>Desulfosporosinus</taxon>
    </lineage>
</organism>
<comment type="caution">
    <text evidence="2">The sequence shown here is derived from an EMBL/GenBank/DDBJ whole genome shotgun (WGS) entry which is preliminary data.</text>
</comment>
<protein>
    <submittedName>
        <fullName evidence="2">Uncharacterized protein</fullName>
    </submittedName>
</protein>
<sequence>MFKLMPQVKKIWIYGAAAGIIIASSSTMAYALNNNIPENASASVVSSANVPKENNQAPASNVKITAEYNVVDQSKITPDLEHTKALLTDKLSVSGKDITPEQVEEKSKLYLANTIPGDKDISAEQAAAYAATILKKAYGVNFTGYTADTSFSRSTVPNSDNWTVIFHAPNEDKSSKRYLASVNSVSGSMLNASLYDFTDSEVDSKNVQDPEWMKTAEADIAKLMPENVSITSSKVVAATPLIGVMVVSELSDGSACAVRLSGENKEAVAYQYFPNGYDGSWDYHPVTANGVG</sequence>
<keyword evidence="1" id="KW-1133">Transmembrane helix</keyword>
<reference evidence="2 3" key="1">
    <citation type="submission" date="2019-03" db="EMBL/GenBank/DDBJ databases">
        <title>Draft Genome Sequence of Desulfosporosinus fructosivorans Strain 63.6F, Isolated from Marine Sediment in the Baltic Sea.</title>
        <authorList>
            <person name="Hausmann B."/>
            <person name="Vandieken V."/>
            <person name="Pjevac P."/>
            <person name="Schreck K."/>
            <person name="Herbold C.W."/>
            <person name="Loy A."/>
        </authorList>
    </citation>
    <scope>NUCLEOTIDE SEQUENCE [LARGE SCALE GENOMIC DNA]</scope>
    <source>
        <strain evidence="2 3">63.6F</strain>
    </source>
</reference>
<evidence type="ECO:0000313" key="3">
    <source>
        <dbReference type="Proteomes" id="UP000298460"/>
    </source>
</evidence>
<dbReference type="EMBL" id="SPQQ01000005">
    <property type="protein sequence ID" value="TGE37148.1"/>
    <property type="molecule type" value="Genomic_DNA"/>
</dbReference>
<gene>
    <name evidence="2" type="ORF">E4K67_14785</name>
</gene>